<evidence type="ECO:0000313" key="8">
    <source>
        <dbReference type="EMBL" id="MBA5730133.1"/>
    </source>
</evidence>
<feature type="transmembrane region" description="Helical" evidence="6">
    <location>
        <begin position="373"/>
        <end position="395"/>
    </location>
</feature>
<feature type="transmembrane region" description="Helical" evidence="6">
    <location>
        <begin position="21"/>
        <end position="42"/>
    </location>
</feature>
<reference evidence="8 9" key="1">
    <citation type="submission" date="2020-06" db="EMBL/GenBank/DDBJ databases">
        <title>Reclassification of Facklamia ignava, Facklamia soureckii and Facklami tabacinasalis as Falseniella iganva gen. nov., comb. nov., Hutsoniella ignava gen. nov., comb. nov., and Ruoffia tabacinasalis gen. nov., comb. nov and description of Ruoffia haltotolerans sp. nov., isolated from hypersaline Inland Sea of Qatar.</title>
        <authorList>
            <person name="Fotedar R."/>
            <person name="Sankaranarayanan K."/>
            <person name="Lawson P."/>
            <person name="Caldwell M."/>
            <person name="Zeyara A."/>
            <person name="Al Malki A."/>
            <person name="Ali M."/>
        </authorList>
    </citation>
    <scope>NUCLEOTIDE SEQUENCE [LARGE SCALE GENOMIC DNA]</scope>
    <source>
        <strain evidence="8 9">INB8</strain>
    </source>
</reference>
<dbReference type="Proteomes" id="UP000571018">
    <property type="component" value="Unassembled WGS sequence"/>
</dbReference>
<proteinExistence type="predicted"/>
<evidence type="ECO:0000256" key="2">
    <source>
        <dbReference type="ARBA" id="ARBA00022475"/>
    </source>
</evidence>
<evidence type="ECO:0000256" key="5">
    <source>
        <dbReference type="ARBA" id="ARBA00023136"/>
    </source>
</evidence>
<evidence type="ECO:0000313" key="9">
    <source>
        <dbReference type="Proteomes" id="UP000571018"/>
    </source>
</evidence>
<dbReference type="AlphaFoldDB" id="A0A839A8V1"/>
<feature type="domain" description="ABC-2 type transporter transmembrane" evidence="7">
    <location>
        <begin position="19"/>
        <end position="393"/>
    </location>
</feature>
<feature type="transmembrane region" description="Helical" evidence="6">
    <location>
        <begin position="185"/>
        <end position="209"/>
    </location>
</feature>
<sequence>MNRLGVIIKEVYRKNVLSWSFFWMIASPIIMVGVVLAIGYFIGSSQSDSSVGNIAVIDANAEVQEIIEEANVGNQIQFDYNRGQAEEALQTDDLDGYLIFGDGDSNPMYYRKTTSKDISLAPFEEALSQYNFINSAEEMGLTGEQLTQIQDTAVSINSINVSRNEAGEVVEQSAQDPVRFVRIGIAYAVSIIVFIFIMNYVSIISQEIAVEKGSRIMEIILSSVSPTAHFLGKLIGILLVILTQIVIYIGLYFLISLVLRQLNLLDSFEEFNIGELLQGSSNVIIIGIIYAVSGILIYTVLAGFLGSLVSKTEDVNKTITPIVFIALGGFYVGMFALDSTNNSLVRITSQIPLFTPFIMPFRVAAETVSSTEIVISIIVSVLFMAFVLWFSLLFYKSNVLVYSDKGMVNAFKRSFALGKSERASK</sequence>
<evidence type="ECO:0000259" key="7">
    <source>
        <dbReference type="Pfam" id="PF12698"/>
    </source>
</evidence>
<keyword evidence="9" id="KW-1185">Reference proteome</keyword>
<protein>
    <submittedName>
        <fullName evidence="8">ABC transporter permease</fullName>
    </submittedName>
</protein>
<keyword evidence="2" id="KW-1003">Cell membrane</keyword>
<evidence type="ECO:0000256" key="6">
    <source>
        <dbReference type="SAM" id="Phobius"/>
    </source>
</evidence>
<comment type="caution">
    <text evidence="8">The sequence shown here is derived from an EMBL/GenBank/DDBJ whole genome shotgun (WGS) entry which is preliminary data.</text>
</comment>
<comment type="subcellular location">
    <subcellularLocation>
        <location evidence="1">Cell membrane</location>
        <topology evidence="1">Multi-pass membrane protein</topology>
    </subcellularLocation>
</comment>
<dbReference type="Pfam" id="PF12698">
    <property type="entry name" value="ABC2_membrane_3"/>
    <property type="match status" value="1"/>
</dbReference>
<keyword evidence="3 6" id="KW-0812">Transmembrane</keyword>
<feature type="transmembrane region" description="Helical" evidence="6">
    <location>
        <begin position="318"/>
        <end position="337"/>
    </location>
</feature>
<evidence type="ECO:0000256" key="4">
    <source>
        <dbReference type="ARBA" id="ARBA00022989"/>
    </source>
</evidence>
<dbReference type="GO" id="GO:0005886">
    <property type="term" value="C:plasma membrane"/>
    <property type="evidence" value="ECO:0007669"/>
    <property type="project" value="UniProtKB-SubCell"/>
</dbReference>
<dbReference type="PANTHER" id="PTHR30294">
    <property type="entry name" value="MEMBRANE COMPONENT OF ABC TRANSPORTER YHHJ-RELATED"/>
    <property type="match status" value="1"/>
</dbReference>
<keyword evidence="5 6" id="KW-0472">Membrane</keyword>
<evidence type="ECO:0000256" key="3">
    <source>
        <dbReference type="ARBA" id="ARBA00022692"/>
    </source>
</evidence>
<accession>A0A839A8V1</accession>
<dbReference type="InterPro" id="IPR051449">
    <property type="entry name" value="ABC-2_transporter_component"/>
</dbReference>
<dbReference type="RefSeq" id="WP_218931788.1">
    <property type="nucleotide sequence ID" value="NZ_JACAOA010000039.1"/>
</dbReference>
<organism evidence="8 9">
    <name type="scientific">Ruoffia halotolerans</name>
    <dbReference type="NCBI Taxonomy" id="2748684"/>
    <lineage>
        <taxon>Bacteria</taxon>
        <taxon>Bacillati</taxon>
        <taxon>Bacillota</taxon>
        <taxon>Bacilli</taxon>
        <taxon>Lactobacillales</taxon>
        <taxon>Aerococcaceae</taxon>
        <taxon>Ruoffia</taxon>
    </lineage>
</organism>
<name>A0A839A8V1_9LACT</name>
<keyword evidence="4 6" id="KW-1133">Transmembrane helix</keyword>
<dbReference type="PANTHER" id="PTHR30294:SF29">
    <property type="entry name" value="MULTIDRUG ABC TRANSPORTER PERMEASE YBHS-RELATED"/>
    <property type="match status" value="1"/>
</dbReference>
<gene>
    <name evidence="8" type="ORF">HW423_10090</name>
</gene>
<dbReference type="EMBL" id="JACAOA010000039">
    <property type="protein sequence ID" value="MBA5730133.1"/>
    <property type="molecule type" value="Genomic_DNA"/>
</dbReference>
<dbReference type="InterPro" id="IPR013525">
    <property type="entry name" value="ABC2_TM"/>
</dbReference>
<dbReference type="GO" id="GO:0140359">
    <property type="term" value="F:ABC-type transporter activity"/>
    <property type="evidence" value="ECO:0007669"/>
    <property type="project" value="InterPro"/>
</dbReference>
<evidence type="ECO:0000256" key="1">
    <source>
        <dbReference type="ARBA" id="ARBA00004651"/>
    </source>
</evidence>
<feature type="transmembrane region" description="Helical" evidence="6">
    <location>
        <begin position="230"/>
        <end position="255"/>
    </location>
</feature>
<feature type="transmembrane region" description="Helical" evidence="6">
    <location>
        <begin position="283"/>
        <end position="306"/>
    </location>
</feature>